<name>A0A7M1RY04_9CAUD</name>
<dbReference type="EMBL" id="MT774387">
    <property type="protein sequence ID" value="QOR59156.1"/>
    <property type="molecule type" value="Genomic_DNA"/>
</dbReference>
<dbReference type="RefSeq" id="YP_010111314.1">
    <property type="nucleotide sequence ID" value="NC_055880.1"/>
</dbReference>
<evidence type="ECO:0000313" key="1">
    <source>
        <dbReference type="EMBL" id="QOR59156.1"/>
    </source>
</evidence>
<dbReference type="Proteomes" id="UP000594132">
    <property type="component" value="Segment"/>
</dbReference>
<dbReference type="GeneID" id="65129677"/>
<evidence type="ECO:0000313" key="2">
    <source>
        <dbReference type="Proteomes" id="UP000594132"/>
    </source>
</evidence>
<protein>
    <submittedName>
        <fullName evidence="1">Uncharacterized protein</fullName>
    </submittedName>
</protein>
<sequence length="105" mass="12435">MGYYTNYSLFIKNATEQEEDEIVAILKEVIGDPLDGGNGEYYTYGKWYNHEEDLLKISEQYPKLFFILDGNGEDEDLWRIYVQNGKRQVTQGRVVYEDYDPKKME</sequence>
<organism evidence="1 2">
    <name type="scientific">uncultured phage cr111_1</name>
    <dbReference type="NCBI Taxonomy" id="2772071"/>
    <lineage>
        <taxon>Viruses</taxon>
        <taxon>Duplodnaviria</taxon>
        <taxon>Heunggongvirae</taxon>
        <taxon>Uroviricota</taxon>
        <taxon>Caudoviricetes</taxon>
        <taxon>Crassvirales</taxon>
        <taxon>Steigviridae</taxon>
        <taxon>Asinivirinae</taxon>
        <taxon>Lahndsivirus</taxon>
        <taxon>Lahndsivirus rarus</taxon>
    </lineage>
</organism>
<reference evidence="1 2" key="1">
    <citation type="submission" date="2020-07" db="EMBL/GenBank/DDBJ databases">
        <title>Taxonomic proposal: Crassvirales, a new order of highly abundant and diverse bacterial viruses.</title>
        <authorList>
            <person name="Shkoporov A.N."/>
            <person name="Stockdale S.R."/>
            <person name="Guerin E."/>
            <person name="Ross R.P."/>
            <person name="Hill C."/>
        </authorList>
    </citation>
    <scope>NUCLEOTIDE SEQUENCE [LARGE SCALE GENOMIC DNA]</scope>
</reference>
<proteinExistence type="predicted"/>
<accession>A0A7M1RY04</accession>
<keyword evidence="2" id="KW-1185">Reference proteome</keyword>
<dbReference type="KEGG" id="vg:65129677"/>